<proteinExistence type="predicted"/>
<gene>
    <name evidence="1" type="ORF">CR513_22334</name>
</gene>
<feature type="non-terminal residue" evidence="1">
    <location>
        <position position="1"/>
    </location>
</feature>
<evidence type="ECO:0008006" key="3">
    <source>
        <dbReference type="Google" id="ProtNLM"/>
    </source>
</evidence>
<accession>A0A371GXB1</accession>
<sequence>MKNSSKCFITWELDEEIYIEVPPKYKVVANFVYRLTRALYGSKQSTQAWFGRFTKAMNSSNTRPWKKLLYLLPWANLKLGNANDSAVMDTEQCLVGK</sequence>
<keyword evidence="2" id="KW-1185">Reference proteome</keyword>
<reference evidence="1" key="1">
    <citation type="submission" date="2018-05" db="EMBL/GenBank/DDBJ databases">
        <title>Draft genome of Mucuna pruriens seed.</title>
        <authorList>
            <person name="Nnadi N.E."/>
            <person name="Vos R."/>
            <person name="Hasami M.H."/>
            <person name="Devisetty U.K."/>
            <person name="Aguiy J.C."/>
        </authorList>
    </citation>
    <scope>NUCLEOTIDE SEQUENCE [LARGE SCALE GENOMIC DNA]</scope>
    <source>
        <strain evidence="1">JCA_2017</strain>
    </source>
</reference>
<dbReference type="AlphaFoldDB" id="A0A371GXB1"/>
<protein>
    <recommendedName>
        <fullName evidence="3">Reverse transcriptase Ty1/copia-type domain-containing protein</fullName>
    </recommendedName>
</protein>
<evidence type="ECO:0000313" key="2">
    <source>
        <dbReference type="Proteomes" id="UP000257109"/>
    </source>
</evidence>
<evidence type="ECO:0000313" key="1">
    <source>
        <dbReference type="EMBL" id="RDX95184.1"/>
    </source>
</evidence>
<dbReference type="EMBL" id="QJKJ01004187">
    <property type="protein sequence ID" value="RDX95184.1"/>
    <property type="molecule type" value="Genomic_DNA"/>
</dbReference>
<organism evidence="1 2">
    <name type="scientific">Mucuna pruriens</name>
    <name type="common">Velvet bean</name>
    <name type="synonym">Dolichos pruriens</name>
    <dbReference type="NCBI Taxonomy" id="157652"/>
    <lineage>
        <taxon>Eukaryota</taxon>
        <taxon>Viridiplantae</taxon>
        <taxon>Streptophyta</taxon>
        <taxon>Embryophyta</taxon>
        <taxon>Tracheophyta</taxon>
        <taxon>Spermatophyta</taxon>
        <taxon>Magnoliopsida</taxon>
        <taxon>eudicotyledons</taxon>
        <taxon>Gunneridae</taxon>
        <taxon>Pentapetalae</taxon>
        <taxon>rosids</taxon>
        <taxon>fabids</taxon>
        <taxon>Fabales</taxon>
        <taxon>Fabaceae</taxon>
        <taxon>Papilionoideae</taxon>
        <taxon>50 kb inversion clade</taxon>
        <taxon>NPAAA clade</taxon>
        <taxon>indigoferoid/millettioid clade</taxon>
        <taxon>Phaseoleae</taxon>
        <taxon>Mucuna</taxon>
    </lineage>
</organism>
<comment type="caution">
    <text evidence="1">The sequence shown here is derived from an EMBL/GenBank/DDBJ whole genome shotgun (WGS) entry which is preliminary data.</text>
</comment>
<name>A0A371GXB1_MUCPR</name>
<dbReference type="Proteomes" id="UP000257109">
    <property type="component" value="Unassembled WGS sequence"/>
</dbReference>